<evidence type="ECO:0000313" key="5">
    <source>
        <dbReference type="EMBL" id="CAI4220156.1"/>
    </source>
</evidence>
<comment type="caution">
    <text evidence="5">The sequence shown here is derived from an EMBL/GenBank/DDBJ whole genome shotgun (WGS) entry which is preliminary data.</text>
</comment>
<feature type="domain" description="Invertebrate defensins family profile" evidence="4">
    <location>
        <begin position="81"/>
        <end position="117"/>
    </location>
</feature>
<dbReference type="InterPro" id="IPR001542">
    <property type="entry name" value="Defensin_invertebrate/fungal"/>
</dbReference>
<sequence length="117" mass="12257">MHLLKALISSLLVVAAAAAPAPETKASALGLRDTKPQDTHWSIDNGASSEGSLEETEDIIFEEDEEVDGAIAARSALEARGLTCLFGGNVACKIKCVRLGRRKGGSCNKKGTCVCKL</sequence>
<evidence type="ECO:0000313" key="6">
    <source>
        <dbReference type="Proteomes" id="UP000838763"/>
    </source>
</evidence>
<keyword evidence="6" id="KW-1185">Reference proteome</keyword>
<feature type="chain" id="PRO_5040492145" description="Invertebrate defensins family profile domain-containing protein" evidence="3">
    <location>
        <begin position="19"/>
        <end position="117"/>
    </location>
</feature>
<dbReference type="Gene3D" id="3.30.30.10">
    <property type="entry name" value="Knottin, scorpion toxin-like"/>
    <property type="match status" value="1"/>
</dbReference>
<evidence type="ECO:0000256" key="2">
    <source>
        <dbReference type="ARBA" id="ARBA00023157"/>
    </source>
</evidence>
<dbReference type="Proteomes" id="UP000838763">
    <property type="component" value="Unassembled WGS sequence"/>
</dbReference>
<dbReference type="InterPro" id="IPR036574">
    <property type="entry name" value="Scorpion_toxin-like_sf"/>
</dbReference>
<dbReference type="GO" id="GO:0006952">
    <property type="term" value="P:defense response"/>
    <property type="evidence" value="ECO:0007669"/>
    <property type="project" value="InterPro"/>
</dbReference>
<evidence type="ECO:0000256" key="1">
    <source>
        <dbReference type="ARBA" id="ARBA00007085"/>
    </source>
</evidence>
<reference evidence="5" key="1">
    <citation type="submission" date="2022-11" db="EMBL/GenBank/DDBJ databases">
        <authorList>
            <person name="Scott C."/>
            <person name="Bruce N."/>
        </authorList>
    </citation>
    <scope>NUCLEOTIDE SEQUENCE</scope>
</reference>
<name>A0A9P1HD25_9PEZI</name>
<dbReference type="EMBL" id="CALLCH030000021">
    <property type="protein sequence ID" value="CAI4220156.1"/>
    <property type="molecule type" value="Genomic_DNA"/>
</dbReference>
<evidence type="ECO:0000259" key="4">
    <source>
        <dbReference type="PROSITE" id="PS51378"/>
    </source>
</evidence>
<comment type="similarity">
    <text evidence="1">Belongs to the invertebrate defensin family.</text>
</comment>
<keyword evidence="3" id="KW-0732">Signal</keyword>
<accession>A0A9P1HD25</accession>
<organism evidence="5 6">
    <name type="scientific">Parascedosporium putredinis</name>
    <dbReference type="NCBI Taxonomy" id="1442378"/>
    <lineage>
        <taxon>Eukaryota</taxon>
        <taxon>Fungi</taxon>
        <taxon>Dikarya</taxon>
        <taxon>Ascomycota</taxon>
        <taxon>Pezizomycotina</taxon>
        <taxon>Sordariomycetes</taxon>
        <taxon>Hypocreomycetidae</taxon>
        <taxon>Microascales</taxon>
        <taxon>Microascaceae</taxon>
        <taxon>Parascedosporium</taxon>
    </lineage>
</organism>
<gene>
    <name evidence="5" type="ORF">PPNO1_LOCUS9699</name>
</gene>
<proteinExistence type="inferred from homology"/>
<protein>
    <recommendedName>
        <fullName evidence="4">Invertebrate defensins family profile domain-containing protein</fullName>
    </recommendedName>
</protein>
<feature type="signal peptide" evidence="3">
    <location>
        <begin position="1"/>
        <end position="18"/>
    </location>
</feature>
<dbReference type="Pfam" id="PF01097">
    <property type="entry name" value="Defensin_2"/>
    <property type="match status" value="1"/>
</dbReference>
<dbReference type="OrthoDB" id="4235079at2759"/>
<dbReference type="PROSITE" id="PS51378">
    <property type="entry name" value="INVERT_DEFENSINS"/>
    <property type="match status" value="1"/>
</dbReference>
<evidence type="ECO:0000256" key="3">
    <source>
        <dbReference type="SAM" id="SignalP"/>
    </source>
</evidence>
<dbReference type="AlphaFoldDB" id="A0A9P1HD25"/>
<keyword evidence="2" id="KW-1015">Disulfide bond</keyword>